<dbReference type="EMBL" id="CAJOBC010008157">
    <property type="protein sequence ID" value="CAF3953940.1"/>
    <property type="molecule type" value="Genomic_DNA"/>
</dbReference>
<dbReference type="Proteomes" id="UP000681722">
    <property type="component" value="Unassembled WGS sequence"/>
</dbReference>
<evidence type="ECO:0000313" key="3">
    <source>
        <dbReference type="EMBL" id="CAF3953940.1"/>
    </source>
</evidence>
<evidence type="ECO:0000313" key="5">
    <source>
        <dbReference type="Proteomes" id="UP000663829"/>
    </source>
</evidence>
<name>A0A814VKP7_9BILA</name>
<comment type="caution">
    <text evidence="1">The sequence shown here is derived from an EMBL/GenBank/DDBJ whole genome shotgun (WGS) entry which is preliminary data.</text>
</comment>
<gene>
    <name evidence="1" type="ORF">GPM918_LOCUS23139</name>
    <name evidence="2" type="ORF">OVA965_LOCUS24694</name>
    <name evidence="3" type="ORF">SRO942_LOCUS23138</name>
    <name evidence="4" type="ORF">TMI583_LOCUS25418</name>
</gene>
<dbReference type="AlphaFoldDB" id="A0A814VKP7"/>
<dbReference type="EMBL" id="CAJNOQ010008155">
    <property type="protein sequence ID" value="CAF1189707.1"/>
    <property type="molecule type" value="Genomic_DNA"/>
</dbReference>
<dbReference type="Proteomes" id="UP000682733">
    <property type="component" value="Unassembled WGS sequence"/>
</dbReference>
<protein>
    <submittedName>
        <fullName evidence="1">Uncharacterized protein</fullName>
    </submittedName>
</protein>
<keyword evidence="5" id="KW-1185">Reference proteome</keyword>
<proteinExistence type="predicted"/>
<accession>A0A814VKP7</accession>
<dbReference type="GO" id="GO:0004252">
    <property type="term" value="F:serine-type endopeptidase activity"/>
    <property type="evidence" value="ECO:0007669"/>
    <property type="project" value="InterPro"/>
</dbReference>
<dbReference type="EMBL" id="CAJNOK010014996">
    <property type="protein sequence ID" value="CAF1216241.1"/>
    <property type="molecule type" value="Genomic_DNA"/>
</dbReference>
<dbReference type="Proteomes" id="UP000663829">
    <property type="component" value="Unassembled WGS sequence"/>
</dbReference>
<evidence type="ECO:0000313" key="1">
    <source>
        <dbReference type="EMBL" id="CAF1189707.1"/>
    </source>
</evidence>
<organism evidence="1 5">
    <name type="scientific">Didymodactylos carnosus</name>
    <dbReference type="NCBI Taxonomy" id="1234261"/>
    <lineage>
        <taxon>Eukaryota</taxon>
        <taxon>Metazoa</taxon>
        <taxon>Spiralia</taxon>
        <taxon>Gnathifera</taxon>
        <taxon>Rotifera</taxon>
        <taxon>Eurotatoria</taxon>
        <taxon>Bdelloidea</taxon>
        <taxon>Philodinida</taxon>
        <taxon>Philodinidae</taxon>
        <taxon>Didymodactylos</taxon>
    </lineage>
</organism>
<dbReference type="InterPro" id="IPR036852">
    <property type="entry name" value="Peptidase_S8/S53_dom_sf"/>
</dbReference>
<dbReference type="Proteomes" id="UP000677228">
    <property type="component" value="Unassembled WGS sequence"/>
</dbReference>
<evidence type="ECO:0000313" key="4">
    <source>
        <dbReference type="EMBL" id="CAF4024749.1"/>
    </source>
</evidence>
<dbReference type="Gene3D" id="3.40.50.200">
    <property type="entry name" value="Peptidase S8/S53 domain"/>
    <property type="match status" value="1"/>
</dbReference>
<reference evidence="1" key="1">
    <citation type="submission" date="2021-02" db="EMBL/GenBank/DDBJ databases">
        <authorList>
            <person name="Nowell W R."/>
        </authorList>
    </citation>
    <scope>NUCLEOTIDE SEQUENCE</scope>
</reference>
<dbReference type="GO" id="GO:0006508">
    <property type="term" value="P:proteolysis"/>
    <property type="evidence" value="ECO:0007669"/>
    <property type="project" value="InterPro"/>
</dbReference>
<sequence>MKCCEKEKEFCLYILCVTCRQSVSSLTNFPQLRIKTKVDKASSAPARSSGSRLEEAAVAATNNSTNNFNTPILFSIFYAGFDSIVILVQLVCENGSTNATSVCPDFQSFVVIFYSSTTNETTALLIPRSIANCELYSDATDSHIINDCPVFQLDTSNILCRFSLTLPSAYVPYLISIRTQFTDGTQSNDTTYTSLVKSDLILTPELLNKLYNVDHENTYHKFNRQATNLLYYFNDYFSPTDFELFSDIYGKNITNNVLGNIYGFNDPTNPGSETQLDMEYLSSMSSGVATDYINSQQITEAAVGATTFQLSSLDCRPNSLQIFVQQKLHNQHQMLQGR</sequence>
<dbReference type="EMBL" id="CAJOBA010036534">
    <property type="protein sequence ID" value="CAF4024749.1"/>
    <property type="molecule type" value="Genomic_DNA"/>
</dbReference>
<evidence type="ECO:0000313" key="2">
    <source>
        <dbReference type="EMBL" id="CAF1216241.1"/>
    </source>
</evidence>